<evidence type="ECO:0000256" key="1">
    <source>
        <dbReference type="SAM" id="Coils"/>
    </source>
</evidence>
<organism evidence="2 3">
    <name type="scientific">Candidatus Nitrospira kreftii</name>
    <dbReference type="NCBI Taxonomy" id="2652173"/>
    <lineage>
        <taxon>Bacteria</taxon>
        <taxon>Pseudomonadati</taxon>
        <taxon>Nitrospirota</taxon>
        <taxon>Nitrospiria</taxon>
        <taxon>Nitrospirales</taxon>
        <taxon>Nitrospiraceae</taxon>
        <taxon>Nitrospira</taxon>
    </lineage>
</organism>
<feature type="coiled-coil region" evidence="1">
    <location>
        <begin position="126"/>
        <end position="160"/>
    </location>
</feature>
<evidence type="ECO:0000313" key="2">
    <source>
        <dbReference type="EMBL" id="QPD05815.1"/>
    </source>
</evidence>
<proteinExistence type="predicted"/>
<dbReference type="EMBL" id="CP047423">
    <property type="protein sequence ID" value="QPD05815.1"/>
    <property type="molecule type" value="Genomic_DNA"/>
</dbReference>
<gene>
    <name evidence="2" type="ORF">Nkreftii_003589</name>
</gene>
<dbReference type="KEGG" id="nkf:Nkreftii_003589"/>
<reference evidence="2 3" key="1">
    <citation type="journal article" date="2020" name="ISME J.">
        <title>Enrichment and physiological characterization of a novel comammox Nitrospira indicates ammonium inhibition of complete nitrification.</title>
        <authorList>
            <person name="Sakoula D."/>
            <person name="Koch H."/>
            <person name="Frank J."/>
            <person name="Jetten M.S.M."/>
            <person name="van Kessel M.A.H.J."/>
            <person name="Lucker S."/>
        </authorList>
    </citation>
    <scope>NUCLEOTIDE SEQUENCE [LARGE SCALE GENOMIC DNA]</scope>
    <source>
        <strain evidence="2">Comreactor17</strain>
    </source>
</reference>
<dbReference type="AlphaFoldDB" id="A0A7S8FH85"/>
<keyword evidence="1" id="KW-0175">Coiled coil</keyword>
<sequence>MRDDAIEHRTSVVQSKHSMPILRLPGTTHGILPCHVIHRAGIDPNVKKPDVNWYVKGGGTYTMIYLLLTLLLLPAVAEAGEKVVAVPRDQFVKILAEVQQNKQLLTESGKLLAEYKDMFEKQKAYVETLEGLNENRKQESDLLQQQNTALNEQLEAERQRKEDLAWHEKAQWAGYGAAVPTAIIILRKLVFKF</sequence>
<evidence type="ECO:0000313" key="3">
    <source>
        <dbReference type="Proteomes" id="UP000593737"/>
    </source>
</evidence>
<dbReference type="Proteomes" id="UP000593737">
    <property type="component" value="Chromosome"/>
</dbReference>
<name>A0A7S8FH85_9BACT</name>
<accession>A0A7S8FH85</accession>
<protein>
    <submittedName>
        <fullName evidence="2">Uncharacterized protein</fullName>
    </submittedName>
</protein>